<dbReference type="GO" id="GO:0009401">
    <property type="term" value="P:phosphoenolpyruvate-dependent sugar phosphotransferase system"/>
    <property type="evidence" value="ECO:0007669"/>
    <property type="project" value="UniProtKB-KW"/>
</dbReference>
<evidence type="ECO:0000256" key="9">
    <source>
        <dbReference type="SAM" id="Phobius"/>
    </source>
</evidence>
<evidence type="ECO:0000256" key="2">
    <source>
        <dbReference type="ARBA" id="ARBA00022448"/>
    </source>
</evidence>
<dbReference type="PROSITE" id="PS51104">
    <property type="entry name" value="PTS_EIIC_TYPE_2"/>
    <property type="match status" value="1"/>
</dbReference>
<feature type="transmembrane region" description="Helical" evidence="9">
    <location>
        <begin position="42"/>
        <end position="60"/>
    </location>
</feature>
<proteinExistence type="predicted"/>
<feature type="transmembrane region" description="Helical" evidence="9">
    <location>
        <begin position="169"/>
        <end position="187"/>
    </location>
</feature>
<feature type="transmembrane region" description="Helical" evidence="9">
    <location>
        <begin position="207"/>
        <end position="224"/>
    </location>
</feature>
<reference evidence="11" key="1">
    <citation type="submission" date="2021-03" db="EMBL/GenBank/DDBJ databases">
        <title>Alkalibacter marinus sp. nov., isolated from tidal flat sediment.</title>
        <authorList>
            <person name="Namirimu T."/>
            <person name="Yang J.-A."/>
            <person name="Yang S.-H."/>
            <person name="Kim Y.-J."/>
            <person name="Kwon K.K."/>
        </authorList>
    </citation>
    <scope>NUCLEOTIDE SEQUENCE</scope>
    <source>
        <strain evidence="11">ES005</strain>
    </source>
</reference>
<dbReference type="AlphaFoldDB" id="A0A975AI98"/>
<keyword evidence="3" id="KW-1003">Cell membrane</keyword>
<organism evidence="11 12">
    <name type="scientific">Alkalibacter rhizosphaerae</name>
    <dbReference type="NCBI Taxonomy" id="2815577"/>
    <lineage>
        <taxon>Bacteria</taxon>
        <taxon>Bacillati</taxon>
        <taxon>Bacillota</taxon>
        <taxon>Clostridia</taxon>
        <taxon>Eubacteriales</taxon>
        <taxon>Eubacteriaceae</taxon>
        <taxon>Alkalibacter</taxon>
    </lineage>
</organism>
<evidence type="ECO:0000259" key="10">
    <source>
        <dbReference type="PROSITE" id="PS51104"/>
    </source>
</evidence>
<feature type="transmembrane region" description="Helical" evidence="9">
    <location>
        <begin position="319"/>
        <end position="350"/>
    </location>
</feature>
<dbReference type="EMBL" id="CP071444">
    <property type="protein sequence ID" value="QSX09247.1"/>
    <property type="molecule type" value="Genomic_DNA"/>
</dbReference>
<evidence type="ECO:0000256" key="3">
    <source>
        <dbReference type="ARBA" id="ARBA00022475"/>
    </source>
</evidence>
<evidence type="ECO:0000256" key="7">
    <source>
        <dbReference type="ARBA" id="ARBA00022989"/>
    </source>
</evidence>
<keyword evidence="12" id="KW-1185">Reference proteome</keyword>
<feature type="transmembrane region" description="Helical" evidence="9">
    <location>
        <begin position="356"/>
        <end position="373"/>
    </location>
</feature>
<feature type="transmembrane region" description="Helical" evidence="9">
    <location>
        <begin position="244"/>
        <end position="265"/>
    </location>
</feature>
<dbReference type="InterPro" id="IPR013014">
    <property type="entry name" value="PTS_EIIC_2"/>
</dbReference>
<keyword evidence="6 9" id="KW-0812">Transmembrane</keyword>
<keyword evidence="5" id="KW-0598">Phosphotransferase system</keyword>
<evidence type="ECO:0000313" key="11">
    <source>
        <dbReference type="EMBL" id="QSX09247.1"/>
    </source>
</evidence>
<evidence type="ECO:0000256" key="5">
    <source>
        <dbReference type="ARBA" id="ARBA00022683"/>
    </source>
</evidence>
<dbReference type="PANTHER" id="PTHR37324">
    <property type="entry name" value="PTS SYSTEM GALACTITOL-SPECIFIC EIIC COMPONENT"/>
    <property type="match status" value="1"/>
</dbReference>
<keyword evidence="4 11" id="KW-0762">Sugar transport</keyword>
<keyword evidence="7 9" id="KW-1133">Transmembrane helix</keyword>
<evidence type="ECO:0000256" key="6">
    <source>
        <dbReference type="ARBA" id="ARBA00022692"/>
    </source>
</evidence>
<dbReference type="KEGG" id="alka:J0B03_04070"/>
<dbReference type="InterPro" id="IPR004703">
    <property type="entry name" value="PTS_sugar-sp_permease"/>
</dbReference>
<feature type="transmembrane region" description="Helical" evidence="9">
    <location>
        <begin position="277"/>
        <end position="298"/>
    </location>
</feature>
<dbReference type="InterPro" id="IPR013853">
    <property type="entry name" value="EIIC-GAT"/>
</dbReference>
<sequence length="480" mass="50683">MFTLHQDRIRPGVFKKNVGGGKTVVDVILSFFQFISNLGPSVMMPIIMLILGLALGAPFGKSLRAGLTVGVGFIGLGLVTGLLGGSLGPAVQEMVARYGLKLDAVDIGWVASAAIAFASQVGTFIIPIGITINVVMLLTKTTQTINVDIWDYWHFAFTGAIVQSYTGSIWMGIAAAALNMVIIMILGDWTAPGLEKYNGLPGISLPHGFTTAFVPFAYLFCGIIDKIPGLSNVKVDMEKIQRRLGVFGEPILIGLVFGIVIGIIAGYDVFGVTTLGMSLAACLVLIPKMAALLMEGLIPVSDAAQVFIEKRIKGGGKIYIGLDSAVGIGHPICMTSALILVPVSILLAVLLPGNRVLPFADLAVIPWMFVLFIPAAKGDFMRSLVSGFFTLIIMLYMGTDMVDTFVKAAVAADPASYAAAGNFSSLCDGSNPMTWAFFRMSGLGWLGIGVIAAIGVAMAVYNRKKIIKEANEMASADIAA</sequence>
<evidence type="ECO:0000256" key="4">
    <source>
        <dbReference type="ARBA" id="ARBA00022597"/>
    </source>
</evidence>
<evidence type="ECO:0000256" key="1">
    <source>
        <dbReference type="ARBA" id="ARBA00004651"/>
    </source>
</evidence>
<evidence type="ECO:0000313" key="12">
    <source>
        <dbReference type="Proteomes" id="UP000663499"/>
    </source>
</evidence>
<comment type="subcellular location">
    <subcellularLocation>
        <location evidence="1">Cell membrane</location>
        <topology evidence="1">Multi-pass membrane protein</topology>
    </subcellularLocation>
</comment>
<dbReference type="GO" id="GO:0015577">
    <property type="term" value="F:galactitol transmembrane transporter activity"/>
    <property type="evidence" value="ECO:0007669"/>
    <property type="project" value="InterPro"/>
</dbReference>
<dbReference type="PANTHER" id="PTHR37324:SF2">
    <property type="entry name" value="PTS SYSTEM GALACTITOL-SPECIFIC EIIC COMPONENT"/>
    <property type="match status" value="1"/>
</dbReference>
<feature type="transmembrane region" description="Helical" evidence="9">
    <location>
        <begin position="442"/>
        <end position="461"/>
    </location>
</feature>
<name>A0A975AI98_9FIRM</name>
<feature type="transmembrane region" description="Helical" evidence="9">
    <location>
        <begin position="107"/>
        <end position="130"/>
    </location>
</feature>
<keyword evidence="2" id="KW-0813">Transport</keyword>
<accession>A0A975AI98</accession>
<dbReference type="Pfam" id="PF03611">
    <property type="entry name" value="EIIC-GAT"/>
    <property type="match status" value="1"/>
</dbReference>
<protein>
    <submittedName>
        <fullName evidence="11">PTS sugar transporter subunit IIC</fullName>
    </submittedName>
</protein>
<evidence type="ECO:0000256" key="8">
    <source>
        <dbReference type="ARBA" id="ARBA00023136"/>
    </source>
</evidence>
<gene>
    <name evidence="11" type="ORF">J0B03_04070</name>
</gene>
<dbReference type="Proteomes" id="UP000663499">
    <property type="component" value="Chromosome"/>
</dbReference>
<keyword evidence="8 9" id="KW-0472">Membrane</keyword>
<dbReference type="PIRSF" id="PIRSF006304">
    <property type="entry name" value="GatC"/>
    <property type="match status" value="1"/>
</dbReference>
<feature type="domain" description="PTS EIIC type-2" evidence="10">
    <location>
        <begin position="32"/>
        <end position="480"/>
    </location>
</feature>
<feature type="transmembrane region" description="Helical" evidence="9">
    <location>
        <begin position="380"/>
        <end position="398"/>
    </location>
</feature>
<dbReference type="GO" id="GO:0005886">
    <property type="term" value="C:plasma membrane"/>
    <property type="evidence" value="ECO:0007669"/>
    <property type="project" value="UniProtKB-SubCell"/>
</dbReference>
<feature type="transmembrane region" description="Helical" evidence="9">
    <location>
        <begin position="67"/>
        <end position="87"/>
    </location>
</feature>